<dbReference type="Proteomes" id="UP000501705">
    <property type="component" value="Chromosome"/>
</dbReference>
<sequence>MTGERRVRVDTARLRQAAAKMDDIGGQTDEIITTLRNTLQSNGYPWGHDDYGDKFTKGEKGYTKSEENLLTGGDNMAKSAKKFSTGMYGAATKIDDMDSR</sequence>
<dbReference type="AlphaFoldDB" id="A0A6G9XRE1"/>
<evidence type="ECO:0000313" key="2">
    <source>
        <dbReference type="Proteomes" id="UP000501705"/>
    </source>
</evidence>
<proteinExistence type="predicted"/>
<reference evidence="1 2" key="1">
    <citation type="journal article" date="2019" name="ACS Chem. Biol.">
        <title>Identification and Mobilization of a Cryptic Antibiotic Biosynthesis Gene Locus from a Human-Pathogenic Nocardia Isolate.</title>
        <authorList>
            <person name="Herisse M."/>
            <person name="Ishida K."/>
            <person name="Porter J.L."/>
            <person name="Howden B."/>
            <person name="Hertweck C."/>
            <person name="Stinear T.P."/>
            <person name="Pidot S.J."/>
        </authorList>
    </citation>
    <scope>NUCLEOTIDE SEQUENCE [LARGE SCALE GENOMIC DNA]</scope>
    <source>
        <strain evidence="1 2">AUSMDU00024985</strain>
    </source>
</reference>
<dbReference type="InterPro" id="IPR036689">
    <property type="entry name" value="ESAT-6-like_sf"/>
</dbReference>
<dbReference type="EMBL" id="CP046171">
    <property type="protein sequence ID" value="QIS03420.1"/>
    <property type="molecule type" value="Genomic_DNA"/>
</dbReference>
<evidence type="ECO:0008006" key="3">
    <source>
        <dbReference type="Google" id="ProtNLM"/>
    </source>
</evidence>
<accession>A0A6G9XRE1</accession>
<protein>
    <recommendedName>
        <fullName evidence="3">WXG100 family type VII secretion target</fullName>
    </recommendedName>
</protein>
<dbReference type="Gene3D" id="1.10.287.1060">
    <property type="entry name" value="ESAT-6-like"/>
    <property type="match status" value="1"/>
</dbReference>
<dbReference type="SUPFAM" id="SSF140453">
    <property type="entry name" value="EsxAB dimer-like"/>
    <property type="match status" value="1"/>
</dbReference>
<dbReference type="RefSeq" id="WP_167462489.1">
    <property type="nucleotide sequence ID" value="NZ_CP046171.1"/>
</dbReference>
<gene>
    <name evidence="1" type="ORF">F5X71_14805</name>
</gene>
<organism evidence="1 2">
    <name type="scientific">Nocardia brasiliensis</name>
    <dbReference type="NCBI Taxonomy" id="37326"/>
    <lineage>
        <taxon>Bacteria</taxon>
        <taxon>Bacillati</taxon>
        <taxon>Actinomycetota</taxon>
        <taxon>Actinomycetes</taxon>
        <taxon>Mycobacteriales</taxon>
        <taxon>Nocardiaceae</taxon>
        <taxon>Nocardia</taxon>
    </lineage>
</organism>
<name>A0A6G9XRE1_NOCBR</name>
<evidence type="ECO:0000313" key="1">
    <source>
        <dbReference type="EMBL" id="QIS03420.1"/>
    </source>
</evidence>